<name>A0A0A9ACK8_ARUDO</name>
<evidence type="ECO:0000313" key="2">
    <source>
        <dbReference type="EMBL" id="JAD47623.1"/>
    </source>
</evidence>
<sequence length="75" mass="7957">MPPPPLEGRVKNGPPAAHGTARKKLGRAGTARTSGSCRTEILGTTGCTARPKYWAVPGPARPVKTRMHKNSLNIK</sequence>
<reference evidence="2" key="1">
    <citation type="submission" date="2014-09" db="EMBL/GenBank/DDBJ databases">
        <authorList>
            <person name="Magalhaes I.L.F."/>
            <person name="Oliveira U."/>
            <person name="Santos F.R."/>
            <person name="Vidigal T.H.D.A."/>
            <person name="Brescovit A.D."/>
            <person name="Santos A.J."/>
        </authorList>
    </citation>
    <scope>NUCLEOTIDE SEQUENCE</scope>
    <source>
        <tissue evidence="2">Shoot tissue taken approximately 20 cm above the soil surface</tissue>
    </source>
</reference>
<dbReference type="AlphaFoldDB" id="A0A0A9ACK8"/>
<evidence type="ECO:0000256" key="1">
    <source>
        <dbReference type="SAM" id="MobiDB-lite"/>
    </source>
</evidence>
<proteinExistence type="predicted"/>
<dbReference type="EMBL" id="GBRH01250272">
    <property type="protein sequence ID" value="JAD47623.1"/>
    <property type="molecule type" value="Transcribed_RNA"/>
</dbReference>
<feature type="region of interest" description="Disordered" evidence="1">
    <location>
        <begin position="1"/>
        <end position="36"/>
    </location>
</feature>
<organism evidence="2">
    <name type="scientific">Arundo donax</name>
    <name type="common">Giant reed</name>
    <name type="synonym">Donax arundinaceus</name>
    <dbReference type="NCBI Taxonomy" id="35708"/>
    <lineage>
        <taxon>Eukaryota</taxon>
        <taxon>Viridiplantae</taxon>
        <taxon>Streptophyta</taxon>
        <taxon>Embryophyta</taxon>
        <taxon>Tracheophyta</taxon>
        <taxon>Spermatophyta</taxon>
        <taxon>Magnoliopsida</taxon>
        <taxon>Liliopsida</taxon>
        <taxon>Poales</taxon>
        <taxon>Poaceae</taxon>
        <taxon>PACMAD clade</taxon>
        <taxon>Arundinoideae</taxon>
        <taxon>Arundineae</taxon>
        <taxon>Arundo</taxon>
    </lineage>
</organism>
<protein>
    <submittedName>
        <fullName evidence="2">Uncharacterized protein</fullName>
    </submittedName>
</protein>
<reference evidence="2" key="2">
    <citation type="journal article" date="2015" name="Data Brief">
        <title>Shoot transcriptome of the giant reed, Arundo donax.</title>
        <authorList>
            <person name="Barrero R.A."/>
            <person name="Guerrero F.D."/>
            <person name="Moolhuijzen P."/>
            <person name="Goolsby J.A."/>
            <person name="Tidwell J."/>
            <person name="Bellgard S.E."/>
            <person name="Bellgard M.I."/>
        </authorList>
    </citation>
    <scope>NUCLEOTIDE SEQUENCE</scope>
    <source>
        <tissue evidence="2">Shoot tissue taken approximately 20 cm above the soil surface</tissue>
    </source>
</reference>
<accession>A0A0A9ACK8</accession>